<evidence type="ECO:0000256" key="2">
    <source>
        <dbReference type="ARBA" id="ARBA00012452"/>
    </source>
</evidence>
<reference evidence="8" key="1">
    <citation type="submission" date="2021-06" db="EMBL/GenBank/DDBJ databases">
        <authorList>
            <person name="Kallberg Y."/>
            <person name="Tangrot J."/>
            <person name="Rosling A."/>
        </authorList>
    </citation>
    <scope>NUCLEOTIDE SEQUENCE</scope>
    <source>
        <strain evidence="8">FL966</strain>
    </source>
</reference>
<dbReference type="Gene3D" id="1.20.1050.10">
    <property type="match status" value="1"/>
</dbReference>
<evidence type="ECO:0000256" key="1">
    <source>
        <dbReference type="ARBA" id="ARBA00010128"/>
    </source>
</evidence>
<dbReference type="InterPro" id="IPR036282">
    <property type="entry name" value="Glutathione-S-Trfase_C_sf"/>
</dbReference>
<dbReference type="PROSITE" id="PS50405">
    <property type="entry name" value="GST_CTER"/>
    <property type="match status" value="1"/>
</dbReference>
<dbReference type="PROSITE" id="PS50404">
    <property type="entry name" value="GST_NTER"/>
    <property type="match status" value="1"/>
</dbReference>
<evidence type="ECO:0000259" key="6">
    <source>
        <dbReference type="PROSITE" id="PS50404"/>
    </source>
</evidence>
<dbReference type="SUPFAM" id="SSF47616">
    <property type="entry name" value="GST C-terminal domain-like"/>
    <property type="match status" value="1"/>
</dbReference>
<sequence length="216" mass="25053">MTIKLIGISKSTATLSVIVCLNELGLPYQLEAPANFAVDTKTEDYLANKHPFGKVPVLIDGDFKINESRAICRYLASKYQGKHTNTILIPKDVHQAGLVEQFTSYESFYYDPPVSKIVYQEVIYKFHGKESDPEIVKQACEDLSKVLDVYEKLLEGKEYLNGEYSLADLLHYPFTYYAYSYANRSDLWDKRPNVKKWWERLRNRDAWKKSLEDIKS</sequence>
<dbReference type="SUPFAM" id="SSF52833">
    <property type="entry name" value="Thioredoxin-like"/>
    <property type="match status" value="1"/>
</dbReference>
<comment type="caution">
    <text evidence="8">The sequence shown here is derived from an EMBL/GenBank/DDBJ whole genome shotgun (WGS) entry which is preliminary data.</text>
</comment>
<keyword evidence="9" id="KW-1185">Reference proteome</keyword>
<dbReference type="GO" id="GO:0005737">
    <property type="term" value="C:cytoplasm"/>
    <property type="evidence" value="ECO:0007669"/>
    <property type="project" value="TreeGrafter"/>
</dbReference>
<comment type="function">
    <text evidence="5">May be involved in the conjugation of reduced glutathione to a wide number of exogenous and endogenous hydrophobic electrophiles and have a detoxification role against certain herbicides.</text>
</comment>
<dbReference type="Gene3D" id="3.40.30.10">
    <property type="entry name" value="Glutaredoxin"/>
    <property type="match status" value="1"/>
</dbReference>
<dbReference type="Proteomes" id="UP000789759">
    <property type="component" value="Unassembled WGS sequence"/>
</dbReference>
<dbReference type="FunFam" id="3.40.30.10:FF:000039">
    <property type="entry name" value="Glutathione S-transferase domain"/>
    <property type="match status" value="1"/>
</dbReference>
<feature type="domain" description="GST C-terminal" evidence="7">
    <location>
        <begin position="92"/>
        <end position="216"/>
    </location>
</feature>
<dbReference type="Pfam" id="PF00043">
    <property type="entry name" value="GST_C"/>
    <property type="match status" value="1"/>
</dbReference>
<dbReference type="GO" id="GO:0043295">
    <property type="term" value="F:glutathione binding"/>
    <property type="evidence" value="ECO:0007669"/>
    <property type="project" value="TreeGrafter"/>
</dbReference>
<organism evidence="8 9">
    <name type="scientific">Cetraspora pellucida</name>
    <dbReference type="NCBI Taxonomy" id="1433469"/>
    <lineage>
        <taxon>Eukaryota</taxon>
        <taxon>Fungi</taxon>
        <taxon>Fungi incertae sedis</taxon>
        <taxon>Mucoromycota</taxon>
        <taxon>Glomeromycotina</taxon>
        <taxon>Glomeromycetes</taxon>
        <taxon>Diversisporales</taxon>
        <taxon>Gigasporaceae</taxon>
        <taxon>Cetraspora</taxon>
    </lineage>
</organism>
<evidence type="ECO:0000256" key="4">
    <source>
        <dbReference type="ARBA" id="ARBA00047960"/>
    </source>
</evidence>
<dbReference type="EMBL" id="CAJVQA010007074">
    <property type="protein sequence ID" value="CAG8651112.1"/>
    <property type="molecule type" value="Genomic_DNA"/>
</dbReference>
<dbReference type="PANTHER" id="PTHR43900:SF3">
    <property type="entry name" value="GLUTATHIONE S-TRANSFERASE RHO"/>
    <property type="match status" value="1"/>
</dbReference>
<name>A0A9N9H6L9_9GLOM</name>
<comment type="catalytic activity">
    <reaction evidence="4">
        <text>RX + glutathione = an S-substituted glutathione + a halide anion + H(+)</text>
        <dbReference type="Rhea" id="RHEA:16437"/>
        <dbReference type="ChEBI" id="CHEBI:15378"/>
        <dbReference type="ChEBI" id="CHEBI:16042"/>
        <dbReference type="ChEBI" id="CHEBI:17792"/>
        <dbReference type="ChEBI" id="CHEBI:57925"/>
        <dbReference type="ChEBI" id="CHEBI:90779"/>
        <dbReference type="EC" id="2.5.1.18"/>
    </reaction>
</comment>
<evidence type="ECO:0000256" key="3">
    <source>
        <dbReference type="ARBA" id="ARBA00022679"/>
    </source>
</evidence>
<dbReference type="FunFam" id="1.20.1050.10:FF:000004">
    <property type="entry name" value="Glutathione S-transferase F2"/>
    <property type="match status" value="1"/>
</dbReference>
<dbReference type="GO" id="GO:0004364">
    <property type="term" value="F:glutathione transferase activity"/>
    <property type="evidence" value="ECO:0007669"/>
    <property type="project" value="UniProtKB-EC"/>
</dbReference>
<dbReference type="SFLD" id="SFLDS00019">
    <property type="entry name" value="Glutathione_Transferase_(cytos"/>
    <property type="match status" value="1"/>
</dbReference>
<proteinExistence type="inferred from homology"/>
<evidence type="ECO:0000259" key="7">
    <source>
        <dbReference type="PROSITE" id="PS50405"/>
    </source>
</evidence>
<dbReference type="GO" id="GO:0009636">
    <property type="term" value="P:response to toxic substance"/>
    <property type="evidence" value="ECO:0007669"/>
    <property type="project" value="UniProtKB-ARBA"/>
</dbReference>
<dbReference type="OrthoDB" id="249703at2759"/>
<dbReference type="EC" id="2.5.1.18" evidence="2"/>
<dbReference type="InterPro" id="IPR040079">
    <property type="entry name" value="Glutathione_S-Trfase"/>
</dbReference>
<gene>
    <name evidence="8" type="ORF">CPELLU_LOCUS9339</name>
</gene>
<dbReference type="InterPro" id="IPR004046">
    <property type="entry name" value="GST_C"/>
</dbReference>
<dbReference type="Pfam" id="PF02798">
    <property type="entry name" value="GST_N"/>
    <property type="match status" value="1"/>
</dbReference>
<keyword evidence="3" id="KW-0808">Transferase</keyword>
<evidence type="ECO:0000256" key="5">
    <source>
        <dbReference type="ARBA" id="ARBA00053259"/>
    </source>
</evidence>
<accession>A0A9N9H6L9</accession>
<evidence type="ECO:0000313" key="8">
    <source>
        <dbReference type="EMBL" id="CAG8651112.1"/>
    </source>
</evidence>
<dbReference type="GO" id="GO:0006749">
    <property type="term" value="P:glutathione metabolic process"/>
    <property type="evidence" value="ECO:0007669"/>
    <property type="project" value="TreeGrafter"/>
</dbReference>
<evidence type="ECO:0000313" key="9">
    <source>
        <dbReference type="Proteomes" id="UP000789759"/>
    </source>
</evidence>
<dbReference type="InterPro" id="IPR004045">
    <property type="entry name" value="Glutathione_S-Trfase_N"/>
</dbReference>
<dbReference type="SFLD" id="SFLDG00358">
    <property type="entry name" value="Main_(cytGST)"/>
    <property type="match status" value="1"/>
</dbReference>
<protein>
    <recommendedName>
        <fullName evidence="2">glutathione transferase</fullName>
        <ecNumber evidence="2">2.5.1.18</ecNumber>
    </recommendedName>
</protein>
<feature type="domain" description="GST N-terminal" evidence="6">
    <location>
        <begin position="1"/>
        <end position="83"/>
    </location>
</feature>
<dbReference type="InterPro" id="IPR010987">
    <property type="entry name" value="Glutathione-S-Trfase_C-like"/>
</dbReference>
<dbReference type="AlphaFoldDB" id="A0A9N9H6L9"/>
<comment type="similarity">
    <text evidence="1">Belongs to the GST superfamily. Phi family.</text>
</comment>
<dbReference type="PANTHER" id="PTHR43900">
    <property type="entry name" value="GLUTATHIONE S-TRANSFERASE RHO"/>
    <property type="match status" value="1"/>
</dbReference>
<dbReference type="InterPro" id="IPR036249">
    <property type="entry name" value="Thioredoxin-like_sf"/>
</dbReference>